<dbReference type="Proteomes" id="UP000050761">
    <property type="component" value="Unassembled WGS sequence"/>
</dbReference>
<accession>A0A3P7TD73</accession>
<feature type="region of interest" description="Disordered" evidence="1">
    <location>
        <begin position="52"/>
        <end position="89"/>
    </location>
</feature>
<protein>
    <submittedName>
        <fullName evidence="4">Nucleolar protein 16</fullName>
    </submittedName>
</protein>
<name>A0A183F3N1_HELPZ</name>
<organism evidence="3 4">
    <name type="scientific">Heligmosomoides polygyrus</name>
    <name type="common">Parasitic roundworm</name>
    <dbReference type="NCBI Taxonomy" id="6339"/>
    <lineage>
        <taxon>Eukaryota</taxon>
        <taxon>Metazoa</taxon>
        <taxon>Ecdysozoa</taxon>
        <taxon>Nematoda</taxon>
        <taxon>Chromadorea</taxon>
        <taxon>Rhabditida</taxon>
        <taxon>Rhabditina</taxon>
        <taxon>Rhabditomorpha</taxon>
        <taxon>Strongyloidea</taxon>
        <taxon>Heligmosomidae</taxon>
        <taxon>Heligmosomoides</taxon>
    </lineage>
</organism>
<dbReference type="EMBL" id="UZAH01000666">
    <property type="protein sequence ID" value="VDO19156.1"/>
    <property type="molecule type" value="Genomic_DNA"/>
</dbReference>
<dbReference type="OrthoDB" id="5870726at2759"/>
<evidence type="ECO:0000313" key="2">
    <source>
        <dbReference type="EMBL" id="VDO19156.1"/>
    </source>
</evidence>
<proteinExistence type="predicted"/>
<reference evidence="4" key="2">
    <citation type="submission" date="2019-09" db="UniProtKB">
        <authorList>
            <consortium name="WormBaseParasite"/>
        </authorList>
    </citation>
    <scope>IDENTIFICATION</scope>
</reference>
<gene>
    <name evidence="2" type="ORF">HPBE_LOCUS774</name>
</gene>
<evidence type="ECO:0000313" key="4">
    <source>
        <dbReference type="WBParaSite" id="HPBE_0000077301-mRNA-1"/>
    </source>
</evidence>
<sequence length="145" mass="17232">MQLQRVRYYLRRHRGKKNKRKFLTRNDIYDPERSERAKMTKQQRKKLREELALKVDSEETEDQGTLAPKETIVDRHMRRPQHAPTDELLETDLRTTQQPHLPTLIPMLDHPPRLPNNPFRAFDISKPTVIGLPIPPKIEDAVEQR</sequence>
<accession>A0A183F3N1</accession>
<evidence type="ECO:0000256" key="1">
    <source>
        <dbReference type="SAM" id="MobiDB-lite"/>
    </source>
</evidence>
<reference evidence="2 3" key="1">
    <citation type="submission" date="2018-11" db="EMBL/GenBank/DDBJ databases">
        <authorList>
            <consortium name="Pathogen Informatics"/>
        </authorList>
    </citation>
    <scope>NUCLEOTIDE SEQUENCE [LARGE SCALE GENOMIC DNA]</scope>
</reference>
<keyword evidence="3" id="KW-1185">Reference proteome</keyword>
<evidence type="ECO:0000313" key="3">
    <source>
        <dbReference type="Proteomes" id="UP000050761"/>
    </source>
</evidence>
<dbReference type="WBParaSite" id="HPBE_0000077301-mRNA-1">
    <property type="protein sequence ID" value="HPBE_0000077301-mRNA-1"/>
    <property type="gene ID" value="HPBE_0000077301"/>
</dbReference>
<dbReference type="AlphaFoldDB" id="A0A183F3N1"/>